<organism evidence="4 5">
    <name type="scientific">Kineosporia succinea</name>
    <dbReference type="NCBI Taxonomy" id="84632"/>
    <lineage>
        <taxon>Bacteria</taxon>
        <taxon>Bacillati</taxon>
        <taxon>Actinomycetota</taxon>
        <taxon>Actinomycetes</taxon>
        <taxon>Kineosporiales</taxon>
        <taxon>Kineosporiaceae</taxon>
        <taxon>Kineosporia</taxon>
    </lineage>
</organism>
<reference evidence="4 5" key="1">
    <citation type="submission" date="2023-07" db="EMBL/GenBank/DDBJ databases">
        <title>Sequencing the genomes of 1000 actinobacteria strains.</title>
        <authorList>
            <person name="Klenk H.-P."/>
        </authorList>
    </citation>
    <scope>NUCLEOTIDE SEQUENCE [LARGE SCALE GENOMIC DNA]</scope>
    <source>
        <strain evidence="4 5">DSM 44388</strain>
    </source>
</reference>
<evidence type="ECO:0000256" key="2">
    <source>
        <dbReference type="ARBA" id="ARBA00038396"/>
    </source>
</evidence>
<feature type="region of interest" description="Disordered" evidence="3">
    <location>
        <begin position="450"/>
        <end position="473"/>
    </location>
</feature>
<evidence type="ECO:0000313" key="4">
    <source>
        <dbReference type="EMBL" id="MDP9829899.1"/>
    </source>
</evidence>
<dbReference type="InterPro" id="IPR036188">
    <property type="entry name" value="FAD/NAD-bd_sf"/>
</dbReference>
<proteinExistence type="inferred from homology"/>
<comment type="similarity">
    <text evidence="2">Belongs to the flavin-dependent halogenase family. Bacterial tryptophan halogenase subfamily.</text>
</comment>
<evidence type="ECO:0000256" key="1">
    <source>
        <dbReference type="ARBA" id="ARBA00023002"/>
    </source>
</evidence>
<gene>
    <name evidence="4" type="ORF">J2S57_005648</name>
</gene>
<dbReference type="EMBL" id="JAUSQZ010000001">
    <property type="protein sequence ID" value="MDP9829899.1"/>
    <property type="molecule type" value="Genomic_DNA"/>
</dbReference>
<dbReference type="InterPro" id="IPR050816">
    <property type="entry name" value="Flavin-dep_Halogenase_NPB"/>
</dbReference>
<comment type="caution">
    <text evidence="4">The sequence shown here is derived from an EMBL/GenBank/DDBJ whole genome shotgun (WGS) entry which is preliminary data.</text>
</comment>
<accession>A0ABT9PB33</accession>
<protein>
    <submittedName>
        <fullName evidence="4">2-polyprenyl-6-methoxyphenol hydroxylase-like FAD-dependent oxidoreductase</fullName>
    </submittedName>
</protein>
<dbReference type="PANTHER" id="PTHR43747:SF5">
    <property type="entry name" value="FAD-BINDING DOMAIN-CONTAINING PROTEIN"/>
    <property type="match status" value="1"/>
</dbReference>
<keyword evidence="5" id="KW-1185">Reference proteome</keyword>
<evidence type="ECO:0000256" key="3">
    <source>
        <dbReference type="SAM" id="MobiDB-lite"/>
    </source>
</evidence>
<sequence>MSASLSTALVIGGGIGGWASAAALAPHCDRVLVIERDDLSPQPGRRRGVPQGDHFHVLAAGGRIALEELLPGTSDDLRAKGVPWTDPAQDTAFAWGSGWLPRGPSTMHTLQPSRHLLEWYLRERVSSLPNVEIVPGTRVMGLHLQRGRVAGVDAVVENTGEPVRFAAGLVVDSSGRASQSPSWLTRARFDAPGETVVDAHWGFASTHVTVPDGWDPGCLAMVMAPTLTGDGPSSTRGAAMWLQEDHRLVIAALGAGRDHPPRDPDGFAGFLHSCGAGEMAHLYRRFTRGEPIATWRNAASRRRDFASLERRPEGFVVLGDAVMAVNPLYGQGMATAAMGARLLGETLAERAGTHLLGLAADFQQRLNQLLLPAWQFATSSDFGVPGVEIDGRPQAPSVWAGRTLALAAEDPALSLKLIETLHLVRGMDWLNDDRLRTRVVADWERLGSLSRPGPPLHSRPPATRDSHQNVVFP</sequence>
<dbReference type="SUPFAM" id="SSF51905">
    <property type="entry name" value="FAD/NAD(P)-binding domain"/>
    <property type="match status" value="1"/>
</dbReference>
<keyword evidence="1" id="KW-0560">Oxidoreductase</keyword>
<evidence type="ECO:0000313" key="5">
    <source>
        <dbReference type="Proteomes" id="UP001235712"/>
    </source>
</evidence>
<dbReference type="Gene3D" id="3.50.50.60">
    <property type="entry name" value="FAD/NAD(P)-binding domain"/>
    <property type="match status" value="1"/>
</dbReference>
<name>A0ABT9PB33_9ACTN</name>
<dbReference type="RefSeq" id="WP_307248562.1">
    <property type="nucleotide sequence ID" value="NZ_JAUSQZ010000001.1"/>
</dbReference>
<dbReference type="Proteomes" id="UP001235712">
    <property type="component" value="Unassembled WGS sequence"/>
</dbReference>
<dbReference type="PANTHER" id="PTHR43747">
    <property type="entry name" value="FAD-BINDING PROTEIN"/>
    <property type="match status" value="1"/>
</dbReference>